<keyword evidence="2" id="KW-1185">Reference proteome</keyword>
<reference evidence="1" key="1">
    <citation type="submission" date="2022-04" db="EMBL/GenBank/DDBJ databases">
        <title>Chromosome-scale genome assembly of Holotrichia oblita Faldermann.</title>
        <authorList>
            <person name="Rongchong L."/>
        </authorList>
    </citation>
    <scope>NUCLEOTIDE SEQUENCE</scope>
    <source>
        <strain evidence="1">81SQS9</strain>
    </source>
</reference>
<dbReference type="Proteomes" id="UP001056778">
    <property type="component" value="Chromosome 2"/>
</dbReference>
<evidence type="ECO:0000313" key="1">
    <source>
        <dbReference type="EMBL" id="KAI4468058.1"/>
    </source>
</evidence>
<comment type="caution">
    <text evidence="1">The sequence shown here is derived from an EMBL/GenBank/DDBJ whole genome shotgun (WGS) entry which is preliminary data.</text>
</comment>
<gene>
    <name evidence="1" type="ORF">MML48_2g00013179</name>
</gene>
<proteinExistence type="predicted"/>
<name>A0ACB9TMR8_HOLOL</name>
<dbReference type="EMBL" id="CM043016">
    <property type="protein sequence ID" value="KAI4468058.1"/>
    <property type="molecule type" value="Genomic_DNA"/>
</dbReference>
<sequence length="425" mass="47765">MAAEGFVKASTNNLPSVDMFMVMDYIKRDECFNSAEIRGAKAAIKIVIFSGSRQEYGDSAIGYVEVKREGPQCIVQCKICPEHRIRSKNYVVCLTVDEANESIVSVECKDCAAAAGGCKHALAFLMWMHRRTEEPSPTEVTSYWKKPRLSSVGTSLKFITASGFIKKTVNPPICDISSFRNELTSVGESSNLTGHLIKYASATYEDAFEKLSLYKLMLRFRNIGGIECDEFIKFAATQMNNSLCTEAEKRTRAQSIAPLWHELRYGRITASKLFEIAHCKTPEGTLVESIIGAYKVRDTKFMKRGRLLEKKVLRCVEQQLQCKVNECGFFTMPLFPVLGASPDGISKDHVIEIKCPSSVKNINSYIKDNNITAKFKGQLHLQMICAHKKKVYFVLHLQTSKIQIMCKSWKLILTSSLQMSLLLPP</sequence>
<accession>A0ACB9TMR8</accession>
<protein>
    <submittedName>
        <fullName evidence="1">Uncharacterized protein</fullName>
    </submittedName>
</protein>
<organism evidence="1 2">
    <name type="scientific">Holotrichia oblita</name>
    <name type="common">Chafer beetle</name>
    <dbReference type="NCBI Taxonomy" id="644536"/>
    <lineage>
        <taxon>Eukaryota</taxon>
        <taxon>Metazoa</taxon>
        <taxon>Ecdysozoa</taxon>
        <taxon>Arthropoda</taxon>
        <taxon>Hexapoda</taxon>
        <taxon>Insecta</taxon>
        <taxon>Pterygota</taxon>
        <taxon>Neoptera</taxon>
        <taxon>Endopterygota</taxon>
        <taxon>Coleoptera</taxon>
        <taxon>Polyphaga</taxon>
        <taxon>Scarabaeiformia</taxon>
        <taxon>Scarabaeidae</taxon>
        <taxon>Melolonthinae</taxon>
        <taxon>Holotrichia</taxon>
    </lineage>
</organism>
<evidence type="ECO:0000313" key="2">
    <source>
        <dbReference type="Proteomes" id="UP001056778"/>
    </source>
</evidence>